<evidence type="ECO:0000313" key="8">
    <source>
        <dbReference type="EMBL" id="KAK8871382.1"/>
    </source>
</evidence>
<feature type="active site" evidence="5">
    <location>
        <position position="261"/>
    </location>
</feature>
<reference evidence="8 9" key="1">
    <citation type="submission" date="2024-04" db="EMBL/GenBank/DDBJ databases">
        <title>Tritrichomonas musculus Genome.</title>
        <authorList>
            <person name="Alves-Ferreira E."/>
            <person name="Grigg M."/>
            <person name="Lorenzi H."/>
            <person name="Galac M."/>
        </authorList>
    </citation>
    <scope>NUCLEOTIDE SEQUENCE [LARGE SCALE GENOMIC DNA]</scope>
    <source>
        <strain evidence="8 9">EAF2021</strain>
    </source>
</reference>
<organism evidence="8 9">
    <name type="scientific">Tritrichomonas musculus</name>
    <dbReference type="NCBI Taxonomy" id="1915356"/>
    <lineage>
        <taxon>Eukaryota</taxon>
        <taxon>Metamonada</taxon>
        <taxon>Parabasalia</taxon>
        <taxon>Tritrichomonadida</taxon>
        <taxon>Tritrichomonadidae</taxon>
        <taxon>Tritrichomonas</taxon>
    </lineage>
</organism>
<feature type="compositionally biased region" description="Low complexity" evidence="6">
    <location>
        <begin position="571"/>
        <end position="581"/>
    </location>
</feature>
<dbReference type="SMART" id="SM00230">
    <property type="entry name" value="CysPc"/>
    <property type="match status" value="1"/>
</dbReference>
<dbReference type="PANTHER" id="PTHR10183">
    <property type="entry name" value="CALPAIN"/>
    <property type="match status" value="1"/>
</dbReference>
<feature type="active site" evidence="5">
    <location>
        <position position="85"/>
    </location>
</feature>
<comment type="similarity">
    <text evidence="1">Belongs to the peptidase C2 family.</text>
</comment>
<dbReference type="Pfam" id="PF00648">
    <property type="entry name" value="Peptidase_C2"/>
    <property type="match status" value="1"/>
</dbReference>
<keyword evidence="2 5" id="KW-0645">Protease</keyword>
<gene>
    <name evidence="8" type="ORF">M9Y10_007107</name>
</gene>
<proteinExistence type="inferred from homology"/>
<evidence type="ECO:0000256" key="2">
    <source>
        <dbReference type="ARBA" id="ARBA00022670"/>
    </source>
</evidence>
<name>A0ABR2J199_9EUKA</name>
<feature type="compositionally biased region" description="Basic and acidic residues" evidence="6">
    <location>
        <begin position="551"/>
        <end position="560"/>
    </location>
</feature>
<evidence type="ECO:0000256" key="1">
    <source>
        <dbReference type="ARBA" id="ARBA00007623"/>
    </source>
</evidence>
<keyword evidence="3 5" id="KW-0378">Hydrolase</keyword>
<evidence type="ECO:0000256" key="6">
    <source>
        <dbReference type="SAM" id="MobiDB-lite"/>
    </source>
</evidence>
<sequence>MHCKRYDDFMKEFQYYKTFLYNYRKTGKVFTDHYFHPRKNIHETKTNLDRNQIEWRRIDEFYKAPLFDEKLISIQYVEQGKLGDCYFMSAICRIAKQPELVSNLFDKTANTVLGITKNSINIKCGAVVIYFHAFGRKTPVLIDTLIPFHKGTSNPIFSRPTNHHVSPWFCLVEKAYAKLNGSYSNICSGHFYNAIYSLFGYLPQSKKISDLFKEEKTSKKTPFQRILGYQRQGGVMDAAIDSGISRISHHEIQKVGLVSNHSYLLDKLVEYKKMHFYRIRNPWGRTDWCGDWSDKSPLWTKEMKEALHFHKSEDGTFWMIEKDFFRYFTTIDISRPIPQDWHSRTFSIEMWPGRGDGYHPESSKVRMGRRPNYALKINQKVPDNEKVPLVFLFERRSYLPDKVATVNLKPSPFIVLFVNSKGQKLTQTVLRKSSRFYLTVSSSIFGYKYVLNKGEILTIAIQRIQKMNIYEECSIQVSCKYDFDLYDIDFPKELVPENQKQGSLFKNFLRSQYRSPLRSQRPHKKKHHHHHHWPKARKERQKRGTNQEAPEIMRIKKRGADDDDDDDDYYEYNSADYSYSSSDDDDDDDDNDELSEDVRNKYDDLLRLRNEIQNQVNDLIDQELCLQNDVNELMAEIETEKNDQKIVSMTDEISLKRAQLESLEQHINDTINKMDQHNIEIEKIKSKIKKYANKKADNEERNILSTQTTNEDRNIPSKQTTNKDRNIPSRQTTNEDRNIPSRQTTNEDRNIPSRQTTNKDRNIPSRQKSYEDNRIPSRQTNEDRRTQSIQTTNEDRKTNHKIEQYDDKSVQAANGNNYKILKTKTQKNKRAKSTLRSFKPKITPS</sequence>
<keyword evidence="4 5" id="KW-0788">Thiol protease</keyword>
<feature type="region of interest" description="Disordered" evidence="6">
    <location>
        <begin position="691"/>
        <end position="845"/>
    </location>
</feature>
<feature type="active site" evidence="5">
    <location>
        <position position="281"/>
    </location>
</feature>
<dbReference type="InterPro" id="IPR022684">
    <property type="entry name" value="Calpain_cysteine_protease"/>
</dbReference>
<feature type="compositionally biased region" description="Basic residues" evidence="6">
    <location>
        <begin position="821"/>
        <end position="833"/>
    </location>
</feature>
<evidence type="ECO:0000256" key="5">
    <source>
        <dbReference type="PROSITE-ProRule" id="PRU00239"/>
    </source>
</evidence>
<evidence type="ECO:0000256" key="4">
    <source>
        <dbReference type="ARBA" id="ARBA00022807"/>
    </source>
</evidence>
<feature type="compositionally biased region" description="Acidic residues" evidence="6">
    <location>
        <begin position="582"/>
        <end position="595"/>
    </location>
</feature>
<feature type="region of interest" description="Disordered" evidence="6">
    <location>
        <begin position="516"/>
        <end position="595"/>
    </location>
</feature>
<dbReference type="InterPro" id="IPR038765">
    <property type="entry name" value="Papain-like_cys_pep_sf"/>
</dbReference>
<dbReference type="SUPFAM" id="SSF54001">
    <property type="entry name" value="Cysteine proteinases"/>
    <property type="match status" value="1"/>
</dbReference>
<feature type="domain" description="Calpain catalytic" evidence="7">
    <location>
        <begin position="29"/>
        <end position="337"/>
    </location>
</feature>
<dbReference type="InterPro" id="IPR001300">
    <property type="entry name" value="Peptidase_C2_calpain_cat"/>
</dbReference>
<dbReference type="EMBL" id="JAPFFF010000013">
    <property type="protein sequence ID" value="KAK8871382.1"/>
    <property type="molecule type" value="Genomic_DNA"/>
</dbReference>
<dbReference type="Gene3D" id="3.90.70.10">
    <property type="entry name" value="Cysteine proteinases"/>
    <property type="match status" value="1"/>
</dbReference>
<evidence type="ECO:0000259" key="7">
    <source>
        <dbReference type="PROSITE" id="PS50203"/>
    </source>
</evidence>
<feature type="compositionally biased region" description="Basic residues" evidence="6">
    <location>
        <begin position="520"/>
        <end position="543"/>
    </location>
</feature>
<feature type="compositionally biased region" description="Acidic residues" evidence="6">
    <location>
        <begin position="561"/>
        <end position="570"/>
    </location>
</feature>
<keyword evidence="9" id="KW-1185">Reference proteome</keyword>
<evidence type="ECO:0000313" key="9">
    <source>
        <dbReference type="Proteomes" id="UP001470230"/>
    </source>
</evidence>
<dbReference type="PRINTS" id="PR00704">
    <property type="entry name" value="CALPAIN"/>
</dbReference>
<dbReference type="PANTHER" id="PTHR10183:SF379">
    <property type="entry name" value="CALPAIN-5"/>
    <property type="match status" value="1"/>
</dbReference>
<feature type="compositionally biased region" description="Basic and acidic residues" evidence="6">
    <location>
        <begin position="710"/>
        <end position="786"/>
    </location>
</feature>
<accession>A0ABR2J199</accession>
<protein>
    <recommendedName>
        <fullName evidence="7">Calpain catalytic domain-containing protein</fullName>
    </recommendedName>
</protein>
<comment type="caution">
    <text evidence="8">The sequence shown here is derived from an EMBL/GenBank/DDBJ whole genome shotgun (WGS) entry which is preliminary data.</text>
</comment>
<feature type="compositionally biased region" description="Basic and acidic residues" evidence="6">
    <location>
        <begin position="793"/>
        <end position="809"/>
    </location>
</feature>
<dbReference type="Proteomes" id="UP001470230">
    <property type="component" value="Unassembled WGS sequence"/>
</dbReference>
<evidence type="ECO:0000256" key="3">
    <source>
        <dbReference type="ARBA" id="ARBA00022801"/>
    </source>
</evidence>
<dbReference type="PROSITE" id="PS50203">
    <property type="entry name" value="CALPAIN_CAT"/>
    <property type="match status" value="1"/>
</dbReference>